<keyword evidence="2" id="KW-1185">Reference proteome</keyword>
<organism evidence="1 2">
    <name type="scientific">Paralvinella palmiformis</name>
    <dbReference type="NCBI Taxonomy" id="53620"/>
    <lineage>
        <taxon>Eukaryota</taxon>
        <taxon>Metazoa</taxon>
        <taxon>Spiralia</taxon>
        <taxon>Lophotrochozoa</taxon>
        <taxon>Annelida</taxon>
        <taxon>Polychaeta</taxon>
        <taxon>Sedentaria</taxon>
        <taxon>Canalipalpata</taxon>
        <taxon>Terebellida</taxon>
        <taxon>Terebelliformia</taxon>
        <taxon>Alvinellidae</taxon>
        <taxon>Paralvinella</taxon>
    </lineage>
</organism>
<proteinExistence type="predicted"/>
<evidence type="ECO:0000313" key="2">
    <source>
        <dbReference type="Proteomes" id="UP001208570"/>
    </source>
</evidence>
<name>A0AAD9KB27_9ANNE</name>
<protein>
    <submittedName>
        <fullName evidence="1">Uncharacterized protein</fullName>
    </submittedName>
</protein>
<sequence length="43" mass="5023">MDPSSLNFEIDHTWVADRFLRADIFMSEGRHILFATDTILNLL</sequence>
<evidence type="ECO:0000313" key="1">
    <source>
        <dbReference type="EMBL" id="KAK2168027.1"/>
    </source>
</evidence>
<dbReference type="EMBL" id="JAODUP010000021">
    <property type="protein sequence ID" value="KAK2168027.1"/>
    <property type="molecule type" value="Genomic_DNA"/>
</dbReference>
<dbReference type="AlphaFoldDB" id="A0AAD9KB27"/>
<dbReference type="Proteomes" id="UP001208570">
    <property type="component" value="Unassembled WGS sequence"/>
</dbReference>
<comment type="caution">
    <text evidence="1">The sequence shown here is derived from an EMBL/GenBank/DDBJ whole genome shotgun (WGS) entry which is preliminary data.</text>
</comment>
<accession>A0AAD9KB27</accession>
<gene>
    <name evidence="1" type="ORF">LSH36_21g06019</name>
</gene>
<reference evidence="1" key="1">
    <citation type="journal article" date="2023" name="Mol. Biol. Evol.">
        <title>Third-Generation Sequencing Reveals the Adaptive Role of the Epigenome in Three Deep-Sea Polychaetes.</title>
        <authorList>
            <person name="Perez M."/>
            <person name="Aroh O."/>
            <person name="Sun Y."/>
            <person name="Lan Y."/>
            <person name="Juniper S.K."/>
            <person name="Young C.R."/>
            <person name="Angers B."/>
            <person name="Qian P.Y."/>
        </authorList>
    </citation>
    <scope>NUCLEOTIDE SEQUENCE</scope>
    <source>
        <strain evidence="1">P08H-3</strain>
    </source>
</reference>